<dbReference type="SUPFAM" id="SSF52540">
    <property type="entry name" value="P-loop containing nucleoside triphosphate hydrolases"/>
    <property type="match status" value="1"/>
</dbReference>
<dbReference type="PANTHER" id="PTHR43423">
    <property type="entry name" value="ABC TRANSPORTER I FAMILY MEMBER 17"/>
    <property type="match status" value="1"/>
</dbReference>
<organism evidence="5 6">
    <name type="scientific">Methermicoccus shengliensis</name>
    <dbReference type="NCBI Taxonomy" id="660064"/>
    <lineage>
        <taxon>Archaea</taxon>
        <taxon>Methanobacteriati</taxon>
        <taxon>Methanobacteriota</taxon>
        <taxon>Stenosarchaea group</taxon>
        <taxon>Methanomicrobia</taxon>
        <taxon>Methanosarcinales</taxon>
        <taxon>Methermicoccaceae</taxon>
        <taxon>Methermicoccus</taxon>
    </lineage>
</organism>
<keyword evidence="3 5" id="KW-0067">ATP-binding</keyword>
<dbReference type="Gene3D" id="3.40.50.300">
    <property type="entry name" value="P-loop containing nucleotide triphosphate hydrolases"/>
    <property type="match status" value="1"/>
</dbReference>
<proteinExistence type="predicted"/>
<dbReference type="PANTHER" id="PTHR43423:SF1">
    <property type="entry name" value="ABC TRANSPORTER I FAMILY MEMBER 17"/>
    <property type="match status" value="1"/>
</dbReference>
<evidence type="ECO:0000259" key="4">
    <source>
        <dbReference type="PROSITE" id="PS50893"/>
    </source>
</evidence>
<dbReference type="GO" id="GO:0005524">
    <property type="term" value="F:ATP binding"/>
    <property type="evidence" value="ECO:0007669"/>
    <property type="project" value="UniProtKB-KW"/>
</dbReference>
<name>A0A832VXC1_9EURY</name>
<keyword evidence="2" id="KW-0547">Nucleotide-binding</keyword>
<evidence type="ECO:0000313" key="5">
    <source>
        <dbReference type="EMBL" id="HIH69737.1"/>
    </source>
</evidence>
<dbReference type="GO" id="GO:0005315">
    <property type="term" value="F:phosphate transmembrane transporter activity"/>
    <property type="evidence" value="ECO:0007669"/>
    <property type="project" value="InterPro"/>
</dbReference>
<dbReference type="Pfam" id="PF00005">
    <property type="entry name" value="ABC_tran"/>
    <property type="match status" value="1"/>
</dbReference>
<feature type="domain" description="ABC transporter" evidence="4">
    <location>
        <begin position="2"/>
        <end position="211"/>
    </location>
</feature>
<evidence type="ECO:0000313" key="6">
    <source>
        <dbReference type="Proteomes" id="UP000600363"/>
    </source>
</evidence>
<dbReference type="AlphaFoldDB" id="A0A832VXC1"/>
<dbReference type="Proteomes" id="UP000600363">
    <property type="component" value="Unassembled WGS sequence"/>
</dbReference>
<dbReference type="GO" id="GO:0016020">
    <property type="term" value="C:membrane"/>
    <property type="evidence" value="ECO:0007669"/>
    <property type="project" value="InterPro"/>
</dbReference>
<dbReference type="InterPro" id="IPR027417">
    <property type="entry name" value="P-loop_NTPase"/>
</dbReference>
<dbReference type="InterPro" id="IPR003439">
    <property type="entry name" value="ABC_transporter-like_ATP-bd"/>
</dbReference>
<evidence type="ECO:0000256" key="2">
    <source>
        <dbReference type="ARBA" id="ARBA00022741"/>
    </source>
</evidence>
<dbReference type="EMBL" id="DUIH01000012">
    <property type="protein sequence ID" value="HIH69737.1"/>
    <property type="molecule type" value="Genomic_DNA"/>
</dbReference>
<protein>
    <submittedName>
        <fullName evidence="5">Phosphate ABC transporter ATP-binding protein</fullName>
    </submittedName>
</protein>
<dbReference type="PROSITE" id="PS50893">
    <property type="entry name" value="ABC_TRANSPORTER_2"/>
    <property type="match status" value="1"/>
</dbReference>
<dbReference type="GO" id="GO:0035435">
    <property type="term" value="P:phosphate ion transmembrane transport"/>
    <property type="evidence" value="ECO:0007669"/>
    <property type="project" value="InterPro"/>
</dbReference>
<dbReference type="PROSITE" id="PS00211">
    <property type="entry name" value="ABC_TRANSPORTER_1"/>
    <property type="match status" value="1"/>
</dbReference>
<dbReference type="InterPro" id="IPR005670">
    <property type="entry name" value="PstB-like"/>
</dbReference>
<evidence type="ECO:0000256" key="3">
    <source>
        <dbReference type="ARBA" id="ARBA00022840"/>
    </source>
</evidence>
<keyword evidence="1" id="KW-0813">Transport</keyword>
<dbReference type="SMART" id="SM00382">
    <property type="entry name" value="AAA"/>
    <property type="match status" value="1"/>
</dbReference>
<dbReference type="InterPro" id="IPR017871">
    <property type="entry name" value="ABC_transporter-like_CS"/>
</dbReference>
<evidence type="ECO:0000256" key="1">
    <source>
        <dbReference type="ARBA" id="ARBA00022448"/>
    </source>
</evidence>
<reference evidence="5" key="1">
    <citation type="journal article" date="2020" name="bioRxiv">
        <title>A rank-normalized archaeal taxonomy based on genome phylogeny resolves widespread incomplete and uneven classifications.</title>
        <authorList>
            <person name="Rinke C."/>
            <person name="Chuvochina M."/>
            <person name="Mussig A.J."/>
            <person name="Chaumeil P.-A."/>
            <person name="Waite D.W."/>
            <person name="Whitman W.B."/>
            <person name="Parks D.H."/>
            <person name="Hugenholtz P."/>
        </authorList>
    </citation>
    <scope>NUCLEOTIDE SEQUENCE</scope>
    <source>
        <strain evidence="5">UBA12518</strain>
    </source>
</reference>
<dbReference type="InterPro" id="IPR003593">
    <property type="entry name" value="AAA+_ATPase"/>
</dbReference>
<dbReference type="CDD" id="cd03260">
    <property type="entry name" value="ABC_PstB_phosphate_transporter"/>
    <property type="match status" value="1"/>
</dbReference>
<gene>
    <name evidence="5" type="ORF">HA299_03830</name>
</gene>
<sequence>MIQMLNVRKSFGGKEVLKGVSLSVKRGCVMAITGPSGSGKSTLLRCINRLTELDEGDILVDGISIRDYNPVQLRRKVGMVFQFPVMLEGSVRDNIAYGLRLLGREEGVERLAREVGVEDLLDNDATRLSGGEQQRVAIARALALKPKTMLFDEPTASLDNENVIKIESLVMKLVKSKGLTVLWVTHDFEQAKRLGHRIAVMRNGRVAMVEHLR</sequence>
<comment type="caution">
    <text evidence="5">The sequence shown here is derived from an EMBL/GenBank/DDBJ whole genome shotgun (WGS) entry which is preliminary data.</text>
</comment>
<dbReference type="GO" id="GO:0016887">
    <property type="term" value="F:ATP hydrolysis activity"/>
    <property type="evidence" value="ECO:0007669"/>
    <property type="project" value="InterPro"/>
</dbReference>
<accession>A0A832VXC1</accession>